<name>A0ABU8F9L0_9BACI</name>
<gene>
    <name evidence="1" type="ORF">WAX74_14955</name>
</gene>
<evidence type="ECO:0000313" key="2">
    <source>
        <dbReference type="Proteomes" id="UP001364890"/>
    </source>
</evidence>
<dbReference type="Proteomes" id="UP001364890">
    <property type="component" value="Unassembled WGS sequence"/>
</dbReference>
<proteinExistence type="predicted"/>
<accession>A0ABU8F9L0</accession>
<protein>
    <recommendedName>
        <fullName evidence="3">Swt1-like HEPN domain-containing protein</fullName>
    </recommendedName>
</protein>
<dbReference type="EMBL" id="JBAWSY010000013">
    <property type="protein sequence ID" value="MEI4770920.1"/>
    <property type="molecule type" value="Genomic_DNA"/>
</dbReference>
<sequence length="296" mass="34998">MYYNLPFNTLRDMCRTTIESLEKWLRRLIDEELRNPLGDNYLWYQDKKNNFLFKKSIRENVKKRREDEPKRYPRDIDAVLLDDAVDIILHPIFYREYFREALTGAFPDGVEEARTFFSRIIEPRNYLSHANSISIRQVEQVICYSNDIIDSLKKYYEQKGMMQLYNVPTFIQLTDSKGNTFYTSQIDNNRNGTGGAGLNLQKRGYELYPGETLQIEIEVDPSFKEEEYIINWIYTSVNPAPTKSGKKFNLTLDNSHVREDFTVYCKITSIGRDWHRLGDCDDRLSITYRVLPPVEL</sequence>
<dbReference type="RefSeq" id="WP_336498488.1">
    <property type="nucleotide sequence ID" value="NZ_JBAWSY010000013.1"/>
</dbReference>
<organism evidence="1 2">
    <name type="scientific">Psychrobacillus mangrovi</name>
    <dbReference type="NCBI Taxonomy" id="3117745"/>
    <lineage>
        <taxon>Bacteria</taxon>
        <taxon>Bacillati</taxon>
        <taxon>Bacillota</taxon>
        <taxon>Bacilli</taxon>
        <taxon>Bacillales</taxon>
        <taxon>Bacillaceae</taxon>
        <taxon>Psychrobacillus</taxon>
    </lineage>
</organism>
<keyword evidence="2" id="KW-1185">Reference proteome</keyword>
<reference evidence="1 2" key="1">
    <citation type="submission" date="2024-01" db="EMBL/GenBank/DDBJ databases">
        <title>Seven novel Bacillus-like species.</title>
        <authorList>
            <person name="Liu G."/>
        </authorList>
    </citation>
    <scope>NUCLEOTIDE SEQUENCE [LARGE SCALE GENOMIC DNA]</scope>
    <source>
        <strain evidence="1 2">FJAT-51614</strain>
    </source>
</reference>
<comment type="caution">
    <text evidence="1">The sequence shown here is derived from an EMBL/GenBank/DDBJ whole genome shotgun (WGS) entry which is preliminary data.</text>
</comment>
<evidence type="ECO:0008006" key="3">
    <source>
        <dbReference type="Google" id="ProtNLM"/>
    </source>
</evidence>
<evidence type="ECO:0000313" key="1">
    <source>
        <dbReference type="EMBL" id="MEI4770920.1"/>
    </source>
</evidence>